<comment type="caution">
    <text evidence="4">The sequence shown here is derived from an EMBL/GenBank/DDBJ whole genome shotgun (WGS) entry which is preliminary data.</text>
</comment>
<dbReference type="PANTHER" id="PTHR45188:SF2">
    <property type="entry name" value="DNAJ HOMOLOG SUBFAMILY C MEMBER 7"/>
    <property type="match status" value="1"/>
</dbReference>
<gene>
    <name evidence="4" type="ORF">C0187_05870</name>
</gene>
<dbReference type="SUPFAM" id="SSF46565">
    <property type="entry name" value="Chaperone J-domain"/>
    <property type="match status" value="1"/>
</dbReference>
<sequence>MDKVKFEYYANLLNLGYNFSFDDVKKSYLKLVKEYHPDKHISLGQEAYQNALEKFQEIKEAYEYITNNYEIYFKKDDSITSYNEETNLESYYLNGIHYFKKGDINSALNCFLICHRKQEDNPKYIRGIIRCLFTKNRRWMEALEYCQKLIKVESLRNENLFLIGKCYYLLKDNEKALFYLKKAKEMGYNLEDIDNIIDELEPKSIVKKMLSMFKKS</sequence>
<dbReference type="InterPro" id="IPR036869">
    <property type="entry name" value="J_dom_sf"/>
</dbReference>
<accession>A0A2J6WI58</accession>
<organism evidence="4 5">
    <name type="scientific">Calditerrivibrio nitroreducens</name>
    <dbReference type="NCBI Taxonomy" id="477976"/>
    <lineage>
        <taxon>Bacteria</taxon>
        <taxon>Pseudomonadati</taxon>
        <taxon>Deferribacterota</taxon>
        <taxon>Deferribacteres</taxon>
        <taxon>Deferribacterales</taxon>
        <taxon>Calditerrivibrionaceae</taxon>
    </lineage>
</organism>
<dbReference type="InterPro" id="IPR001623">
    <property type="entry name" value="DnaJ_domain"/>
</dbReference>
<reference evidence="4 5" key="1">
    <citation type="submission" date="2018-01" db="EMBL/GenBank/DDBJ databases">
        <title>Metagenomic assembled genomes from two thermal pools in the Uzon Caldera, Kamchatka, Russia.</title>
        <authorList>
            <person name="Wilkins L."/>
            <person name="Ettinger C."/>
        </authorList>
    </citation>
    <scope>NUCLEOTIDE SEQUENCE [LARGE SCALE GENOMIC DNA]</scope>
    <source>
        <strain evidence="4">ZAV-05</strain>
    </source>
</reference>
<dbReference type="CDD" id="cd06257">
    <property type="entry name" value="DnaJ"/>
    <property type="match status" value="1"/>
</dbReference>
<dbReference type="SMART" id="SM00271">
    <property type="entry name" value="DnaJ"/>
    <property type="match status" value="1"/>
</dbReference>
<dbReference type="SUPFAM" id="SSF48452">
    <property type="entry name" value="TPR-like"/>
    <property type="match status" value="1"/>
</dbReference>
<dbReference type="PRINTS" id="PR00625">
    <property type="entry name" value="JDOMAIN"/>
</dbReference>
<dbReference type="EMBL" id="PNIN01000058">
    <property type="protein sequence ID" value="PMP70073.1"/>
    <property type="molecule type" value="Genomic_DNA"/>
</dbReference>
<protein>
    <recommendedName>
        <fullName evidence="3">J domain-containing protein</fullName>
    </recommendedName>
</protein>
<name>A0A2J6WI58_9BACT</name>
<keyword evidence="2" id="KW-0802">TPR repeat</keyword>
<dbReference type="RefSeq" id="WP_424604874.1">
    <property type="nucleotide sequence ID" value="NZ_JBNAVA010000001.1"/>
</dbReference>
<evidence type="ECO:0000259" key="3">
    <source>
        <dbReference type="PROSITE" id="PS50076"/>
    </source>
</evidence>
<dbReference type="Pfam" id="PF00226">
    <property type="entry name" value="DnaJ"/>
    <property type="match status" value="1"/>
</dbReference>
<dbReference type="Gene3D" id="1.10.287.110">
    <property type="entry name" value="DnaJ domain"/>
    <property type="match status" value="1"/>
</dbReference>
<dbReference type="PROSITE" id="PS50076">
    <property type="entry name" value="DNAJ_2"/>
    <property type="match status" value="1"/>
</dbReference>
<dbReference type="PANTHER" id="PTHR45188">
    <property type="entry name" value="DNAJ PROTEIN P58IPK HOMOLOG"/>
    <property type="match status" value="1"/>
</dbReference>
<evidence type="ECO:0000256" key="1">
    <source>
        <dbReference type="ARBA" id="ARBA00022737"/>
    </source>
</evidence>
<keyword evidence="1" id="KW-0677">Repeat</keyword>
<feature type="domain" description="J" evidence="3">
    <location>
        <begin position="8"/>
        <end position="80"/>
    </location>
</feature>
<dbReference type="InterPro" id="IPR011990">
    <property type="entry name" value="TPR-like_helical_dom_sf"/>
</dbReference>
<dbReference type="AlphaFoldDB" id="A0A2J6WI58"/>
<dbReference type="Gene3D" id="1.25.40.10">
    <property type="entry name" value="Tetratricopeptide repeat domain"/>
    <property type="match status" value="1"/>
</dbReference>
<evidence type="ECO:0000313" key="4">
    <source>
        <dbReference type="EMBL" id="PMP70073.1"/>
    </source>
</evidence>
<evidence type="ECO:0000313" key="5">
    <source>
        <dbReference type="Proteomes" id="UP000242881"/>
    </source>
</evidence>
<evidence type="ECO:0000256" key="2">
    <source>
        <dbReference type="ARBA" id="ARBA00022803"/>
    </source>
</evidence>
<proteinExistence type="predicted"/>
<dbReference type="Proteomes" id="UP000242881">
    <property type="component" value="Unassembled WGS sequence"/>
</dbReference>